<accession>A0ABS3SDX4</accession>
<keyword evidence="3" id="KW-1185">Reference proteome</keyword>
<organism evidence="2 3">
    <name type="scientific">Cellulomonas fengjieae</name>
    <dbReference type="NCBI Taxonomy" id="2819978"/>
    <lineage>
        <taxon>Bacteria</taxon>
        <taxon>Bacillati</taxon>
        <taxon>Actinomycetota</taxon>
        <taxon>Actinomycetes</taxon>
        <taxon>Micrococcales</taxon>
        <taxon>Cellulomonadaceae</taxon>
        <taxon>Cellulomonas</taxon>
    </lineage>
</organism>
<name>A0ABS3SDX4_9CELL</name>
<evidence type="ECO:0000313" key="3">
    <source>
        <dbReference type="Proteomes" id="UP000678317"/>
    </source>
</evidence>
<dbReference type="Proteomes" id="UP000678317">
    <property type="component" value="Unassembled WGS sequence"/>
</dbReference>
<evidence type="ECO:0000313" key="2">
    <source>
        <dbReference type="EMBL" id="MBO3083940.1"/>
    </source>
</evidence>
<keyword evidence="1" id="KW-0472">Membrane</keyword>
<sequence length="50" mass="5314">MHAALIAAAEAAEHGIELPFPPVVFGAGAFVGLVALLLITFAFRNVWTRH</sequence>
<dbReference type="EMBL" id="JAGFBM010000001">
    <property type="protein sequence ID" value="MBO3083940.1"/>
    <property type="molecule type" value="Genomic_DNA"/>
</dbReference>
<feature type="transmembrane region" description="Helical" evidence="1">
    <location>
        <begin position="23"/>
        <end position="43"/>
    </location>
</feature>
<proteinExistence type="predicted"/>
<dbReference type="RefSeq" id="WP_208211493.1">
    <property type="nucleotide sequence ID" value="NZ_CP074404.1"/>
</dbReference>
<reference evidence="2 3" key="1">
    <citation type="submission" date="2021-03" db="EMBL/GenBank/DDBJ databases">
        <title>novel species in genus Cellulomonas.</title>
        <authorList>
            <person name="Zhang G."/>
        </authorList>
    </citation>
    <scope>NUCLEOTIDE SEQUENCE [LARGE SCALE GENOMIC DNA]</scope>
    <source>
        <strain evidence="3">zg-ZUI188</strain>
    </source>
</reference>
<keyword evidence="1" id="KW-0812">Transmembrane</keyword>
<keyword evidence="1" id="KW-1133">Transmembrane helix</keyword>
<comment type="caution">
    <text evidence="2">The sequence shown here is derived from an EMBL/GenBank/DDBJ whole genome shotgun (WGS) entry which is preliminary data.</text>
</comment>
<protein>
    <submittedName>
        <fullName evidence="2">Uncharacterized protein</fullName>
    </submittedName>
</protein>
<gene>
    <name evidence="2" type="ORF">J4035_04745</name>
</gene>
<evidence type="ECO:0000256" key="1">
    <source>
        <dbReference type="SAM" id="Phobius"/>
    </source>
</evidence>